<evidence type="ECO:0000256" key="2">
    <source>
        <dbReference type="ARBA" id="ARBA00023026"/>
    </source>
</evidence>
<dbReference type="STRING" id="254877.A0A1V6SHL0"/>
<evidence type="ECO:0000256" key="1">
    <source>
        <dbReference type="ARBA" id="ARBA00022669"/>
    </source>
</evidence>
<dbReference type="OrthoDB" id="73875at2759"/>
<dbReference type="PANTHER" id="PTHR47700:SF1">
    <property type="entry name" value="CHITINASE"/>
    <property type="match status" value="1"/>
</dbReference>
<dbReference type="InterPro" id="IPR053214">
    <property type="entry name" value="LysM12-like"/>
</dbReference>
<dbReference type="EMBL" id="MLQL01000052">
    <property type="protein sequence ID" value="OQE13229.1"/>
    <property type="molecule type" value="Genomic_DNA"/>
</dbReference>
<feature type="chain" id="PRO_5013048384" evidence="3">
    <location>
        <begin position="25"/>
        <end position="188"/>
    </location>
</feature>
<keyword evidence="3" id="KW-0732">Signal</keyword>
<evidence type="ECO:0000313" key="5">
    <source>
        <dbReference type="Proteomes" id="UP000191342"/>
    </source>
</evidence>
<gene>
    <name evidence="4" type="ORF">PENFLA_c052G09546</name>
</gene>
<protein>
    <submittedName>
        <fullName evidence="4">Uncharacterized protein</fullName>
    </submittedName>
</protein>
<name>A0A1V6SHL0_9EURO</name>
<keyword evidence="2" id="KW-0843">Virulence</keyword>
<organism evidence="4 5">
    <name type="scientific">Penicillium flavigenum</name>
    <dbReference type="NCBI Taxonomy" id="254877"/>
    <lineage>
        <taxon>Eukaryota</taxon>
        <taxon>Fungi</taxon>
        <taxon>Dikarya</taxon>
        <taxon>Ascomycota</taxon>
        <taxon>Pezizomycotina</taxon>
        <taxon>Eurotiomycetes</taxon>
        <taxon>Eurotiomycetidae</taxon>
        <taxon>Eurotiales</taxon>
        <taxon>Aspergillaceae</taxon>
        <taxon>Penicillium</taxon>
    </lineage>
</organism>
<keyword evidence="5" id="KW-1185">Reference proteome</keyword>
<dbReference type="GO" id="GO:0008061">
    <property type="term" value="F:chitin binding"/>
    <property type="evidence" value="ECO:0007669"/>
    <property type="project" value="UniProtKB-KW"/>
</dbReference>
<feature type="signal peptide" evidence="3">
    <location>
        <begin position="1"/>
        <end position="24"/>
    </location>
</feature>
<dbReference type="AlphaFoldDB" id="A0A1V6SHL0"/>
<dbReference type="Proteomes" id="UP000191342">
    <property type="component" value="Unassembled WGS sequence"/>
</dbReference>
<evidence type="ECO:0000256" key="3">
    <source>
        <dbReference type="SAM" id="SignalP"/>
    </source>
</evidence>
<evidence type="ECO:0000313" key="4">
    <source>
        <dbReference type="EMBL" id="OQE13229.1"/>
    </source>
</evidence>
<comment type="caution">
    <text evidence="4">The sequence shown here is derived from an EMBL/GenBank/DDBJ whole genome shotgun (WGS) entry which is preliminary data.</text>
</comment>
<proteinExistence type="predicted"/>
<dbReference type="PANTHER" id="PTHR47700">
    <property type="entry name" value="V CHITINASE, PUTATIVE (AFU_ORTHOLOGUE AFUA_6G13720)-RELATED"/>
    <property type="match status" value="1"/>
</dbReference>
<reference evidence="5" key="1">
    <citation type="journal article" date="2017" name="Nat. Microbiol.">
        <title>Global analysis of biosynthetic gene clusters reveals vast potential of secondary metabolite production in Penicillium species.</title>
        <authorList>
            <person name="Nielsen J.C."/>
            <person name="Grijseels S."/>
            <person name="Prigent S."/>
            <person name="Ji B."/>
            <person name="Dainat J."/>
            <person name="Nielsen K.F."/>
            <person name="Frisvad J.C."/>
            <person name="Workman M."/>
            <person name="Nielsen J."/>
        </authorList>
    </citation>
    <scope>NUCLEOTIDE SEQUENCE [LARGE SCALE GENOMIC DNA]</scope>
    <source>
        <strain evidence="5">IBT 14082</strain>
    </source>
</reference>
<sequence>MVTWSFAAALRAVVLLLAANGVVASPGLKSSTSPSSNSVDVCPERCSVTGPSTGNWSVYPDFRKIKKCKETMFYNFNLYDPVDDRALNHKIYACSSFGPDFLQIPASNARVASGKAINVEFEVGWWQEGFRLATSGLRSLVKQIRHYAENGHGATDRPFIIHGQSGQATVGLYIGQGLLNQGLSQSAL</sequence>
<accession>A0A1V6SHL0</accession>
<keyword evidence="1" id="KW-0147">Chitin-binding</keyword>